<dbReference type="PANTHER" id="PTHR42813">
    <property type="entry name" value="ZINC-TYPE ALCOHOL DEHYDROGENASE-LIKE"/>
    <property type="match status" value="1"/>
</dbReference>
<dbReference type="Pfam" id="PF08240">
    <property type="entry name" value="ADH_N"/>
    <property type="match status" value="1"/>
</dbReference>
<protein>
    <submittedName>
        <fullName evidence="9">Alcohol dehydrogenase GroES domain protein</fullName>
    </submittedName>
</protein>
<dbReference type="OMA" id="CENLAGF"/>
<dbReference type="AlphaFoldDB" id="A0A2H3JB77"/>
<name>A0A2H3JB77_WOLCO</name>
<dbReference type="InterPro" id="IPR002328">
    <property type="entry name" value="ADH_Zn_CS"/>
</dbReference>
<evidence type="ECO:0000256" key="3">
    <source>
        <dbReference type="ARBA" id="ARBA00022723"/>
    </source>
</evidence>
<keyword evidence="4 6" id="KW-0862">Zinc</keyword>
<dbReference type="CDD" id="cd08286">
    <property type="entry name" value="FDH_like_ADH2"/>
    <property type="match status" value="1"/>
</dbReference>
<evidence type="ECO:0000313" key="9">
    <source>
        <dbReference type="EMBL" id="PCH38845.1"/>
    </source>
</evidence>
<gene>
    <name evidence="9" type="ORF">WOLCODRAFT_158382</name>
</gene>
<dbReference type="EMBL" id="KB467943">
    <property type="protein sequence ID" value="PCH38845.1"/>
    <property type="molecule type" value="Genomic_DNA"/>
</dbReference>
<accession>A0A2H3JB77</accession>
<dbReference type="Pfam" id="PF00107">
    <property type="entry name" value="ADH_zinc_N"/>
    <property type="match status" value="1"/>
</dbReference>
<dbReference type="InterPro" id="IPR013149">
    <property type="entry name" value="ADH-like_C"/>
</dbReference>
<dbReference type="InterPro" id="IPR011032">
    <property type="entry name" value="GroES-like_sf"/>
</dbReference>
<dbReference type="PANTHER" id="PTHR42813:SF4">
    <property type="entry name" value="NADP-DEPENDENT ISOPROPANOL DEHYDROGENASE"/>
    <property type="match status" value="1"/>
</dbReference>
<evidence type="ECO:0000313" key="10">
    <source>
        <dbReference type="Proteomes" id="UP000218811"/>
    </source>
</evidence>
<evidence type="ECO:0000256" key="6">
    <source>
        <dbReference type="RuleBase" id="RU361277"/>
    </source>
</evidence>
<dbReference type="PROSITE" id="PS00059">
    <property type="entry name" value="ADH_ZINC"/>
    <property type="match status" value="1"/>
</dbReference>
<keyword evidence="10" id="KW-1185">Reference proteome</keyword>
<dbReference type="SUPFAM" id="SSF50129">
    <property type="entry name" value="GroES-like"/>
    <property type="match status" value="1"/>
</dbReference>
<reference evidence="9 10" key="1">
    <citation type="journal article" date="2012" name="Science">
        <title>The Paleozoic origin of enzymatic lignin decomposition reconstructed from 31 fungal genomes.</title>
        <authorList>
            <person name="Floudas D."/>
            <person name="Binder M."/>
            <person name="Riley R."/>
            <person name="Barry K."/>
            <person name="Blanchette R.A."/>
            <person name="Henrissat B."/>
            <person name="Martinez A.T."/>
            <person name="Otillar R."/>
            <person name="Spatafora J.W."/>
            <person name="Yadav J.S."/>
            <person name="Aerts A."/>
            <person name="Benoit I."/>
            <person name="Boyd A."/>
            <person name="Carlson A."/>
            <person name="Copeland A."/>
            <person name="Coutinho P.M."/>
            <person name="de Vries R.P."/>
            <person name="Ferreira P."/>
            <person name="Findley K."/>
            <person name="Foster B."/>
            <person name="Gaskell J."/>
            <person name="Glotzer D."/>
            <person name="Gorecki P."/>
            <person name="Heitman J."/>
            <person name="Hesse C."/>
            <person name="Hori C."/>
            <person name="Igarashi K."/>
            <person name="Jurgens J.A."/>
            <person name="Kallen N."/>
            <person name="Kersten P."/>
            <person name="Kohler A."/>
            <person name="Kuees U."/>
            <person name="Kumar T.K.A."/>
            <person name="Kuo A."/>
            <person name="LaButti K."/>
            <person name="Larrondo L.F."/>
            <person name="Lindquist E."/>
            <person name="Ling A."/>
            <person name="Lombard V."/>
            <person name="Lucas S."/>
            <person name="Lundell T."/>
            <person name="Martin R."/>
            <person name="McLaughlin D.J."/>
            <person name="Morgenstern I."/>
            <person name="Morin E."/>
            <person name="Murat C."/>
            <person name="Nagy L.G."/>
            <person name="Nolan M."/>
            <person name="Ohm R.A."/>
            <person name="Patyshakuliyeva A."/>
            <person name="Rokas A."/>
            <person name="Ruiz-Duenas F.J."/>
            <person name="Sabat G."/>
            <person name="Salamov A."/>
            <person name="Samejima M."/>
            <person name="Schmutz J."/>
            <person name="Slot J.C."/>
            <person name="St John F."/>
            <person name="Stenlid J."/>
            <person name="Sun H."/>
            <person name="Sun S."/>
            <person name="Syed K."/>
            <person name="Tsang A."/>
            <person name="Wiebenga A."/>
            <person name="Young D."/>
            <person name="Pisabarro A."/>
            <person name="Eastwood D.C."/>
            <person name="Martin F."/>
            <person name="Cullen D."/>
            <person name="Grigoriev I.V."/>
            <person name="Hibbett D.S."/>
        </authorList>
    </citation>
    <scope>NUCLEOTIDE SEQUENCE [LARGE SCALE GENOMIC DNA]</scope>
    <source>
        <strain evidence="9 10">MD-104</strain>
    </source>
</reference>
<dbReference type="Proteomes" id="UP000218811">
    <property type="component" value="Unassembled WGS sequence"/>
</dbReference>
<keyword evidence="3 6" id="KW-0479">Metal-binding</keyword>
<feature type="domain" description="Alcohol dehydrogenase-like C-terminal" evidence="7">
    <location>
        <begin position="171"/>
        <end position="277"/>
    </location>
</feature>
<evidence type="ECO:0000256" key="2">
    <source>
        <dbReference type="ARBA" id="ARBA00008072"/>
    </source>
</evidence>
<comment type="cofactor">
    <cofactor evidence="1 6">
        <name>Zn(2+)</name>
        <dbReference type="ChEBI" id="CHEBI:29105"/>
    </cofactor>
</comment>
<dbReference type="Gene3D" id="3.40.50.720">
    <property type="entry name" value="NAD(P)-binding Rossmann-like Domain"/>
    <property type="match status" value="1"/>
</dbReference>
<dbReference type="GO" id="GO:0016491">
    <property type="term" value="F:oxidoreductase activity"/>
    <property type="evidence" value="ECO:0007669"/>
    <property type="project" value="UniProtKB-KW"/>
</dbReference>
<evidence type="ECO:0000256" key="4">
    <source>
        <dbReference type="ARBA" id="ARBA00022833"/>
    </source>
</evidence>
<sequence length="321" mass="34028">MATMKALAYLGKGEIGVVERPKPAIQFPTDAVVKLLKTTICGTDLHIMKGDVPTVPEGRILGHEGIGTIESAGSSVISLVPGDLVVISCITACGTCNFCRRGITSHCTSGGWILGNTVDGTQAEYVRVQFANTSLYHAPKGVDLNALVMTSDILPTSLECGVLSDSPRLLIAMDVDGNRLEAARKHGATHTVRSGPNAVKEVMDITGGLGVDSAIEAVGIPATFELCQDLVGVGETIANVGVHGSKVDLHLEELWDRNVAITARLVDAVTTPTLLQMLESGRLDATPLITHHFRFSEIMESYTTFKAAAENKALKVIIDFP</sequence>
<dbReference type="OrthoDB" id="256333at2759"/>
<dbReference type="SUPFAM" id="SSF51735">
    <property type="entry name" value="NAD(P)-binding Rossmann-fold domains"/>
    <property type="match status" value="1"/>
</dbReference>
<proteinExistence type="inferred from homology"/>
<dbReference type="STRING" id="742152.A0A2H3JB77"/>
<feature type="domain" description="Alcohol dehydrogenase-like N-terminal" evidence="8">
    <location>
        <begin position="28"/>
        <end position="132"/>
    </location>
</feature>
<dbReference type="InterPro" id="IPR013154">
    <property type="entry name" value="ADH-like_N"/>
</dbReference>
<dbReference type="GO" id="GO:0008270">
    <property type="term" value="F:zinc ion binding"/>
    <property type="evidence" value="ECO:0007669"/>
    <property type="project" value="InterPro"/>
</dbReference>
<organism evidence="9 10">
    <name type="scientific">Wolfiporia cocos (strain MD-104)</name>
    <name type="common">Brown rot fungus</name>
    <dbReference type="NCBI Taxonomy" id="742152"/>
    <lineage>
        <taxon>Eukaryota</taxon>
        <taxon>Fungi</taxon>
        <taxon>Dikarya</taxon>
        <taxon>Basidiomycota</taxon>
        <taxon>Agaricomycotina</taxon>
        <taxon>Agaricomycetes</taxon>
        <taxon>Polyporales</taxon>
        <taxon>Phaeolaceae</taxon>
        <taxon>Wolfiporia</taxon>
    </lineage>
</organism>
<evidence type="ECO:0000256" key="5">
    <source>
        <dbReference type="ARBA" id="ARBA00023002"/>
    </source>
</evidence>
<evidence type="ECO:0000256" key="1">
    <source>
        <dbReference type="ARBA" id="ARBA00001947"/>
    </source>
</evidence>
<comment type="similarity">
    <text evidence="2 6">Belongs to the zinc-containing alcohol dehydrogenase family.</text>
</comment>
<keyword evidence="5" id="KW-0560">Oxidoreductase</keyword>
<dbReference type="Gene3D" id="3.90.180.10">
    <property type="entry name" value="Medium-chain alcohol dehydrogenases, catalytic domain"/>
    <property type="match status" value="2"/>
</dbReference>
<evidence type="ECO:0000259" key="7">
    <source>
        <dbReference type="Pfam" id="PF00107"/>
    </source>
</evidence>
<evidence type="ECO:0000259" key="8">
    <source>
        <dbReference type="Pfam" id="PF08240"/>
    </source>
</evidence>
<dbReference type="InterPro" id="IPR036291">
    <property type="entry name" value="NAD(P)-bd_dom_sf"/>
</dbReference>